<keyword evidence="3 4" id="KW-0786">Thiamine pyrophosphate</keyword>
<dbReference type="InterPro" id="IPR029035">
    <property type="entry name" value="DHS-like_NAD/FAD-binding_dom"/>
</dbReference>
<dbReference type="FunFam" id="3.40.50.970:FF:000007">
    <property type="entry name" value="Acetolactate synthase"/>
    <property type="match status" value="1"/>
</dbReference>
<evidence type="ECO:0000313" key="9">
    <source>
        <dbReference type="Proteomes" id="UP000199658"/>
    </source>
</evidence>
<evidence type="ECO:0000256" key="3">
    <source>
        <dbReference type="ARBA" id="ARBA00023052"/>
    </source>
</evidence>
<dbReference type="GO" id="GO:0003984">
    <property type="term" value="F:acetolactate synthase activity"/>
    <property type="evidence" value="ECO:0007669"/>
    <property type="project" value="TreeGrafter"/>
</dbReference>
<feature type="domain" description="Thiamine pyrophosphate enzyme N-terminal TPP-binding" evidence="7">
    <location>
        <begin position="5"/>
        <end position="117"/>
    </location>
</feature>
<sequence>MAIRHGGAILAEQLKIQGVTRVFSVPGESFLAALDGLYESGIQNVVCRQEGGASMMAEAHGKLTGRPGIAFVTRGPGATNASSGLHVAMQDSTPMVLFVGQIARDHRDREAFQEVDYRQFFGGLVKWVAEVDQSERLPEYIARAFQIAMSGRPGPVVLALPEDMLSSIAEVADRPAAQVARAMPAPDDVSRILSMLAQAKRPLLIAGGPGWSAQAASDLERFAERMDLPVAVPFRRQDYLNNDSPYYAGDLGVGMNPALAKRLRDADVLLVIGARVGDILTNGYELLDPSDLGKTLIHTHPSPDEPGHVYAPDFALACDSSALIAALAEADATAGDWAEWRAQARAEYDVWQQLKATPGPVKMEQVVSWLSDTLPHDAILTNGAGNYAAFVHRYHRFRGYKTQVAPTSGSMGYGFPASIAAKLEHPDRTVICFAGDGCFQMTCNEMSTAIQHGAAVIVIVVNNGKYGTIRMHQEKTYPGRVSGTMITNPDFAALARAYGGTGQTVTRTEDFAAAFDVAQKSGVLSVIELQLDDEVLSTGMTLSETRALGQTSKSG</sequence>
<dbReference type="Pfam" id="PF02775">
    <property type="entry name" value="TPP_enzyme_C"/>
    <property type="match status" value="1"/>
</dbReference>
<gene>
    <name evidence="8" type="ORF">SAMN04488002_0324</name>
</gene>
<dbReference type="RefSeq" id="WP_175500594.1">
    <property type="nucleotide sequence ID" value="NZ_FOYO01000001.1"/>
</dbReference>
<dbReference type="Proteomes" id="UP000199658">
    <property type="component" value="Unassembled WGS sequence"/>
</dbReference>
<organism evidence="8 9">
    <name type="scientific">Litoreibacter janthinus</name>
    <dbReference type="NCBI Taxonomy" id="670154"/>
    <lineage>
        <taxon>Bacteria</taxon>
        <taxon>Pseudomonadati</taxon>
        <taxon>Pseudomonadota</taxon>
        <taxon>Alphaproteobacteria</taxon>
        <taxon>Rhodobacterales</taxon>
        <taxon>Roseobacteraceae</taxon>
        <taxon>Litoreibacter</taxon>
    </lineage>
</organism>
<dbReference type="Pfam" id="PF02776">
    <property type="entry name" value="TPP_enzyme_N"/>
    <property type="match status" value="1"/>
</dbReference>
<evidence type="ECO:0000256" key="1">
    <source>
        <dbReference type="ARBA" id="ARBA00007812"/>
    </source>
</evidence>
<feature type="domain" description="Thiamine pyrophosphate enzyme TPP-binding" evidence="6">
    <location>
        <begin position="383"/>
        <end position="528"/>
    </location>
</feature>
<dbReference type="CDD" id="cd00568">
    <property type="entry name" value="TPP_enzymes"/>
    <property type="match status" value="1"/>
</dbReference>
<dbReference type="InterPro" id="IPR012000">
    <property type="entry name" value="Thiamin_PyroP_enz_cen_dom"/>
</dbReference>
<comment type="similarity">
    <text evidence="1 4">Belongs to the TPP enzyme family.</text>
</comment>
<dbReference type="InterPro" id="IPR011766">
    <property type="entry name" value="TPP_enzyme_TPP-bd"/>
</dbReference>
<dbReference type="Gene3D" id="3.40.50.1220">
    <property type="entry name" value="TPP-binding domain"/>
    <property type="match status" value="1"/>
</dbReference>
<evidence type="ECO:0000256" key="2">
    <source>
        <dbReference type="ARBA" id="ARBA00022679"/>
    </source>
</evidence>
<evidence type="ECO:0000259" key="5">
    <source>
        <dbReference type="Pfam" id="PF00205"/>
    </source>
</evidence>
<dbReference type="PANTHER" id="PTHR18968">
    <property type="entry name" value="THIAMINE PYROPHOSPHATE ENZYMES"/>
    <property type="match status" value="1"/>
</dbReference>
<dbReference type="PROSITE" id="PS00187">
    <property type="entry name" value="TPP_ENZYMES"/>
    <property type="match status" value="1"/>
</dbReference>
<evidence type="ECO:0000259" key="7">
    <source>
        <dbReference type="Pfam" id="PF02776"/>
    </source>
</evidence>
<evidence type="ECO:0000256" key="4">
    <source>
        <dbReference type="RuleBase" id="RU362132"/>
    </source>
</evidence>
<evidence type="ECO:0000313" key="8">
    <source>
        <dbReference type="EMBL" id="SFR33435.1"/>
    </source>
</evidence>
<dbReference type="InterPro" id="IPR012001">
    <property type="entry name" value="Thiamin_PyroP_enz_TPP-bd_dom"/>
</dbReference>
<proteinExistence type="inferred from homology"/>
<dbReference type="STRING" id="670154.SAMN04488002_0324"/>
<dbReference type="GO" id="GO:0000287">
    <property type="term" value="F:magnesium ion binding"/>
    <property type="evidence" value="ECO:0007669"/>
    <property type="project" value="InterPro"/>
</dbReference>
<dbReference type="SUPFAM" id="SSF52467">
    <property type="entry name" value="DHS-like NAD/FAD-binding domain"/>
    <property type="match status" value="1"/>
</dbReference>
<dbReference type="GO" id="GO:0050660">
    <property type="term" value="F:flavin adenine dinucleotide binding"/>
    <property type="evidence" value="ECO:0007669"/>
    <property type="project" value="TreeGrafter"/>
</dbReference>
<dbReference type="Pfam" id="PF00205">
    <property type="entry name" value="TPP_enzyme_M"/>
    <property type="match status" value="1"/>
</dbReference>
<dbReference type="GO" id="GO:0005948">
    <property type="term" value="C:acetolactate synthase complex"/>
    <property type="evidence" value="ECO:0007669"/>
    <property type="project" value="TreeGrafter"/>
</dbReference>
<keyword evidence="2" id="KW-0808">Transferase</keyword>
<feature type="domain" description="Thiamine pyrophosphate enzyme central" evidence="5">
    <location>
        <begin position="190"/>
        <end position="327"/>
    </location>
</feature>
<dbReference type="InterPro" id="IPR029061">
    <property type="entry name" value="THDP-binding"/>
</dbReference>
<protein>
    <submittedName>
        <fullName evidence="8">Acetolactate synthase-1/2/3 large subunit</fullName>
    </submittedName>
</protein>
<dbReference type="InterPro" id="IPR000399">
    <property type="entry name" value="TPP-bd_CS"/>
</dbReference>
<accession>A0A1I6FTZ9</accession>
<evidence type="ECO:0000259" key="6">
    <source>
        <dbReference type="Pfam" id="PF02775"/>
    </source>
</evidence>
<dbReference type="CDD" id="cd07035">
    <property type="entry name" value="TPP_PYR_POX_like"/>
    <property type="match status" value="1"/>
</dbReference>
<dbReference type="InterPro" id="IPR045229">
    <property type="entry name" value="TPP_enz"/>
</dbReference>
<keyword evidence="9" id="KW-1185">Reference proteome</keyword>
<dbReference type="GO" id="GO:0009099">
    <property type="term" value="P:L-valine biosynthetic process"/>
    <property type="evidence" value="ECO:0007669"/>
    <property type="project" value="TreeGrafter"/>
</dbReference>
<dbReference type="Gene3D" id="3.40.50.970">
    <property type="match status" value="2"/>
</dbReference>
<dbReference type="GO" id="GO:0030976">
    <property type="term" value="F:thiamine pyrophosphate binding"/>
    <property type="evidence" value="ECO:0007669"/>
    <property type="project" value="InterPro"/>
</dbReference>
<name>A0A1I6FTZ9_9RHOB</name>
<dbReference type="AlphaFoldDB" id="A0A1I6FTZ9"/>
<dbReference type="GO" id="GO:0009097">
    <property type="term" value="P:isoleucine biosynthetic process"/>
    <property type="evidence" value="ECO:0007669"/>
    <property type="project" value="TreeGrafter"/>
</dbReference>
<reference evidence="9" key="1">
    <citation type="submission" date="2016-10" db="EMBL/GenBank/DDBJ databases">
        <authorList>
            <person name="Varghese N."/>
            <person name="Submissions S."/>
        </authorList>
    </citation>
    <scope>NUCLEOTIDE SEQUENCE [LARGE SCALE GENOMIC DNA]</scope>
    <source>
        <strain evidence="9">DSM 26921</strain>
    </source>
</reference>
<dbReference type="EMBL" id="FOYO01000001">
    <property type="protein sequence ID" value="SFR33435.1"/>
    <property type="molecule type" value="Genomic_DNA"/>
</dbReference>
<dbReference type="NCBIfam" id="NF006052">
    <property type="entry name" value="PRK08199.1"/>
    <property type="match status" value="1"/>
</dbReference>
<dbReference type="PANTHER" id="PTHR18968:SF120">
    <property type="entry name" value="ACETOLACTATE SYNTHASE LARGE SUBUNIT"/>
    <property type="match status" value="1"/>
</dbReference>
<dbReference type="SUPFAM" id="SSF52518">
    <property type="entry name" value="Thiamin diphosphate-binding fold (THDP-binding)"/>
    <property type="match status" value="2"/>
</dbReference>